<gene>
    <name evidence="1" type="ORF">CLIB1444_05S03488</name>
</gene>
<evidence type="ECO:0000313" key="1">
    <source>
        <dbReference type="EMBL" id="CAH6721096.1"/>
    </source>
</evidence>
<sequence length="206" mass="23614">MSVLKTAKQKLRSHIKAELQKISQRTIELQSKNVHDTLVKFPAFQNAKKVGIYMHMPHSEIRTLDIIQTCFNLGKQVYLPRCIFEQTYDRKKNHIQLLKVDAFQQVKELKPHGRFQLLEPTSGEDILESGGLDLLIVPGVAFTRDLKRLGHGGGFYDEFIQTYTKTHSHPIIIGIGLTHQLIDQIPTETHDKKLDAVIIDKDTYMT</sequence>
<reference evidence="1" key="1">
    <citation type="submission" date="2022-06" db="EMBL/GenBank/DDBJ databases">
        <authorList>
            <person name="Legras J.-L."/>
            <person name="Devillers H."/>
            <person name="Grondin C."/>
        </authorList>
    </citation>
    <scope>NUCLEOTIDE SEQUENCE</scope>
    <source>
        <strain evidence="1">CLIB 1444</strain>
    </source>
</reference>
<accession>A0ACA9Y7U9</accession>
<comment type="caution">
    <text evidence="1">The sequence shown here is derived from an EMBL/GenBank/DDBJ whole genome shotgun (WGS) entry which is preliminary data.</text>
</comment>
<organism evidence="1 2">
    <name type="scientific">[Candida] jaroonii</name>
    <dbReference type="NCBI Taxonomy" id="467808"/>
    <lineage>
        <taxon>Eukaryota</taxon>
        <taxon>Fungi</taxon>
        <taxon>Dikarya</taxon>
        <taxon>Ascomycota</taxon>
        <taxon>Saccharomycotina</taxon>
        <taxon>Pichiomycetes</taxon>
        <taxon>Debaryomycetaceae</taxon>
        <taxon>Yamadazyma</taxon>
    </lineage>
</organism>
<dbReference type="EMBL" id="CALSDN010000005">
    <property type="protein sequence ID" value="CAH6721096.1"/>
    <property type="molecule type" value="Genomic_DNA"/>
</dbReference>
<evidence type="ECO:0000313" key="2">
    <source>
        <dbReference type="Proteomes" id="UP001152531"/>
    </source>
</evidence>
<name>A0ACA9Y7U9_9ASCO</name>
<protein>
    <submittedName>
        <fullName evidence="1">5-formyltetrahydrofolate cyclo-ligase</fullName>
    </submittedName>
</protein>
<proteinExistence type="predicted"/>
<keyword evidence="2" id="KW-1185">Reference proteome</keyword>
<dbReference type="Proteomes" id="UP001152531">
    <property type="component" value="Unassembled WGS sequence"/>
</dbReference>